<protein>
    <recommendedName>
        <fullName evidence="12">mRNA-capping enzyme</fullName>
    </recommendedName>
    <domain>
        <recommendedName>
            <fullName evidence="12">mRNA 5'-triphosphate monophosphatase</fullName>
            <ecNumber evidence="12">3.6.1.74</ecNumber>
        </recommendedName>
        <alternativeName>
            <fullName evidence="12">mRNA 5'-phosphatase</fullName>
        </alternativeName>
    </domain>
    <domain>
        <recommendedName>
            <fullName evidence="12">mRNA guanylyltransferase</fullName>
            <ecNumber evidence="12">2.7.7.50</ecNumber>
        </recommendedName>
        <alternativeName>
            <fullName evidence="12">GTP--RNA guanylyltransferase</fullName>
            <shortName evidence="12">GTase</shortName>
        </alternativeName>
    </domain>
</protein>
<evidence type="ECO:0000256" key="7">
    <source>
        <dbReference type="ARBA" id="ARBA00022912"/>
    </source>
</evidence>
<dbReference type="GO" id="GO:0005634">
    <property type="term" value="C:nucleus"/>
    <property type="evidence" value="ECO:0007669"/>
    <property type="project" value="UniProtKB-SubCell"/>
</dbReference>
<dbReference type="PROSITE" id="PS50054">
    <property type="entry name" value="TYR_PHOSPHATASE_DUAL"/>
    <property type="match status" value="1"/>
</dbReference>
<evidence type="ECO:0000256" key="16">
    <source>
        <dbReference type="SAM" id="MobiDB-lite"/>
    </source>
</evidence>
<dbReference type="SUPFAM" id="SSF52799">
    <property type="entry name" value="(Phosphotyrosine protein) phosphatases II"/>
    <property type="match status" value="1"/>
</dbReference>
<dbReference type="PROSITE" id="PS50056">
    <property type="entry name" value="TYR_PHOSPHATASE_2"/>
    <property type="match status" value="1"/>
</dbReference>
<feature type="domain" description="Tyrosine-protein phosphatase" evidence="17">
    <location>
        <begin position="38"/>
        <end position="195"/>
    </location>
</feature>
<feature type="binding site" evidence="15">
    <location>
        <position position="331"/>
    </location>
    <ligand>
        <name>GTP</name>
        <dbReference type="ChEBI" id="CHEBI:37565"/>
    </ligand>
</feature>
<dbReference type="GO" id="GO:0140818">
    <property type="term" value="F:mRNA 5'-triphosphate monophosphatase activity"/>
    <property type="evidence" value="ECO:0007669"/>
    <property type="project" value="UniProtKB-EC"/>
</dbReference>
<reference evidence="19 20" key="1">
    <citation type="journal article" date="2016" name="Genome Biol. Evol.">
        <title>Gene Family Evolution Reflects Adaptation to Soil Environmental Stressors in the Genome of the Collembolan Orchesella cincta.</title>
        <authorList>
            <person name="Faddeeva-Vakhrusheva A."/>
            <person name="Derks M.F."/>
            <person name="Anvar S.Y."/>
            <person name="Agamennone V."/>
            <person name="Suring W."/>
            <person name="Smit S."/>
            <person name="van Straalen N.M."/>
            <person name="Roelofs D."/>
        </authorList>
    </citation>
    <scope>NUCLEOTIDE SEQUENCE [LARGE SCALE GENOMIC DNA]</scope>
    <source>
        <tissue evidence="19">Mixed pool</tissue>
    </source>
</reference>
<sequence length="604" mass="69423">MSNYHGGGRRQNNNGGVPPRWLNCPRKSEGFIADKFLVFKTPLSSRYDSFVPAEKRFYPQMILDYVKMRNLRIGLWIDLTNTERFYPRDFVENHGVRYVKLQCRGHGETPSEEQTTQFINMCREFTDDHPDDLIGVHCTHGFNRSGFLICAFLSQECDSSIDAAIAHFRTLRPPGIYKQDYIDELCRVYGSPDDPIPIAPELPEWCYEDEDVVDDDGFASGNHAPGPSSSMNMNGKRPYNDSEEGRSNVSNGKKRKREFFKENPTFMEGVPGVTPITDRQALIQLQRKVQEMCGWEGSGFPGSQPVSMDINNVNFLAEKPYMVSWKADGTRYLMLIDGPGNIYFIDRDNCVFHAPEINFFYRETGDHIFETLVDGEMVIDKVNGTSIPRYLIYDIIKFRGEDVGKVDFRIRLNCIRDELINPRYKAMEKGIIDRQAEPFGVRFKPFWFLEDTEKILNGKLAQELSHEPDGTVFQPVKEPYLCGRCDSVLKWKPPHLNTVDFRLKIVTHSGEGLLTTRIGELYVGGLNTPYSKMKVTKAISNLHNKIVECKFDNGNWTFLRERTDKSFPNAYSTAKAVCQSICQPVTKDFLLDFIANRRWRKSHN</sequence>
<keyword evidence="5 12" id="KW-0547">Nucleotide-binding</keyword>
<dbReference type="InterPro" id="IPR029021">
    <property type="entry name" value="Prot-tyrosine_phosphatase-like"/>
</dbReference>
<dbReference type="Gene3D" id="3.30.1490.430">
    <property type="match status" value="1"/>
</dbReference>
<feature type="binding site" evidence="15">
    <location>
        <begin position="374"/>
        <end position="376"/>
    </location>
    <ligand>
        <name>GTP</name>
        <dbReference type="ChEBI" id="CHEBI:37565"/>
    </ligand>
</feature>
<dbReference type="InterPro" id="IPR013846">
    <property type="entry name" value="mRNA_cap_enzyme_C"/>
</dbReference>
<proteinExistence type="inferred from homology"/>
<dbReference type="InterPro" id="IPR000340">
    <property type="entry name" value="Dual-sp_phosphatase_cat-dom"/>
</dbReference>
<evidence type="ECO:0000256" key="11">
    <source>
        <dbReference type="ARBA" id="ARBA00044624"/>
    </source>
</evidence>
<evidence type="ECO:0000256" key="13">
    <source>
        <dbReference type="PIRSR" id="PIRSR036958-1"/>
    </source>
</evidence>
<dbReference type="InterPro" id="IPR012340">
    <property type="entry name" value="NA-bd_OB-fold"/>
</dbReference>
<feature type="active site" description="Phosphocysteine intermediate" evidence="13">
    <location>
        <position position="138"/>
    </location>
</feature>
<evidence type="ECO:0000256" key="6">
    <source>
        <dbReference type="ARBA" id="ARBA00022801"/>
    </source>
</evidence>
<evidence type="ECO:0000256" key="9">
    <source>
        <dbReference type="ARBA" id="ARBA00023134"/>
    </source>
</evidence>
<dbReference type="PIRSF" id="PIRSF036958">
    <property type="entry name" value="mRNA_capping_HCE"/>
    <property type="match status" value="1"/>
</dbReference>
<evidence type="ECO:0000256" key="10">
    <source>
        <dbReference type="ARBA" id="ARBA00023242"/>
    </source>
</evidence>
<organism evidence="19 20">
    <name type="scientific">Orchesella cincta</name>
    <name type="common">Springtail</name>
    <name type="synonym">Podura cincta</name>
    <dbReference type="NCBI Taxonomy" id="48709"/>
    <lineage>
        <taxon>Eukaryota</taxon>
        <taxon>Metazoa</taxon>
        <taxon>Ecdysozoa</taxon>
        <taxon>Arthropoda</taxon>
        <taxon>Hexapoda</taxon>
        <taxon>Collembola</taxon>
        <taxon>Entomobryomorpha</taxon>
        <taxon>Entomobryoidea</taxon>
        <taxon>Orchesellidae</taxon>
        <taxon>Orchesellinae</taxon>
        <taxon>Orchesella</taxon>
    </lineage>
</organism>
<dbReference type="SUPFAM" id="SSF50249">
    <property type="entry name" value="Nucleic acid-binding proteins"/>
    <property type="match status" value="1"/>
</dbReference>
<dbReference type="InterPro" id="IPR020422">
    <property type="entry name" value="TYR_PHOSPHATASE_DUAL_dom"/>
</dbReference>
<feature type="binding site" evidence="15">
    <location>
        <position position="347"/>
    </location>
    <ligand>
        <name>GTP</name>
        <dbReference type="ChEBI" id="CHEBI:37565"/>
    </ligand>
</feature>
<dbReference type="FunFam" id="2.40.50.140:FF:000291">
    <property type="entry name" value="mRNA-capping enzyme"/>
    <property type="match status" value="1"/>
</dbReference>
<dbReference type="CDD" id="cd07895">
    <property type="entry name" value="Adenylation_mRNA_capping"/>
    <property type="match status" value="1"/>
</dbReference>
<dbReference type="EC" id="2.7.7.50" evidence="12"/>
<feature type="binding site" evidence="15">
    <location>
        <begin position="490"/>
        <end position="492"/>
    </location>
    <ligand>
        <name>GTP</name>
        <dbReference type="ChEBI" id="CHEBI:37565"/>
    </ligand>
</feature>
<comment type="catalytic activity">
    <reaction evidence="11">
        <text>a 5'-end diphospho-ribonucleoside in mRNA + GTP + H(+) = a 5'-end (5'-triphosphoguanosine)-ribonucleoside in mRNA + diphosphate</text>
        <dbReference type="Rhea" id="RHEA:67012"/>
        <dbReference type="Rhea" id="RHEA-COMP:17165"/>
        <dbReference type="Rhea" id="RHEA-COMP:17166"/>
        <dbReference type="ChEBI" id="CHEBI:15378"/>
        <dbReference type="ChEBI" id="CHEBI:33019"/>
        <dbReference type="ChEBI" id="CHEBI:37565"/>
        <dbReference type="ChEBI" id="CHEBI:167616"/>
        <dbReference type="ChEBI" id="CHEBI:167617"/>
        <dbReference type="EC" id="2.7.7.50"/>
    </reaction>
    <physiologicalReaction direction="left-to-right" evidence="11">
        <dbReference type="Rhea" id="RHEA:67013"/>
    </physiologicalReaction>
</comment>
<accession>A0A1D2NIL5</accession>
<keyword evidence="4 12" id="KW-0548">Nucleotidyltransferase</keyword>
<keyword evidence="6 12" id="KW-0378">Hydrolase</keyword>
<comment type="subcellular location">
    <subcellularLocation>
        <location evidence="1 12">Nucleus</location>
    </subcellularLocation>
</comment>
<evidence type="ECO:0000256" key="12">
    <source>
        <dbReference type="PIRNR" id="PIRNR036958"/>
    </source>
</evidence>
<feature type="region of interest" description="Disordered" evidence="16">
    <location>
        <begin position="216"/>
        <end position="255"/>
    </location>
</feature>
<dbReference type="InterPro" id="IPR000387">
    <property type="entry name" value="Tyr_Pase_dom"/>
</dbReference>
<dbReference type="FunFam" id="3.90.190.10:FF:000040">
    <property type="entry name" value="mRNA-capping enzyme"/>
    <property type="match status" value="1"/>
</dbReference>
<evidence type="ECO:0000256" key="8">
    <source>
        <dbReference type="ARBA" id="ARBA00023042"/>
    </source>
</evidence>
<dbReference type="Gene3D" id="3.30.470.30">
    <property type="entry name" value="DNA ligase/mRNA capping enzyme"/>
    <property type="match status" value="1"/>
</dbReference>
<comment type="similarity">
    <text evidence="12">In the C-terminal section; belongs to the eukaryotic GTase family.</text>
</comment>
<keyword evidence="10 12" id="KW-0539">Nucleus</keyword>
<dbReference type="SUPFAM" id="SSF56091">
    <property type="entry name" value="DNA ligase/mRNA capping enzyme, catalytic domain"/>
    <property type="match status" value="1"/>
</dbReference>
<dbReference type="OMA" id="FWDIWMS"/>
<evidence type="ECO:0000256" key="5">
    <source>
        <dbReference type="ARBA" id="ARBA00022741"/>
    </source>
</evidence>
<dbReference type="GO" id="GO:0005525">
    <property type="term" value="F:GTP binding"/>
    <property type="evidence" value="ECO:0007669"/>
    <property type="project" value="UniProtKB-UniRule"/>
</dbReference>
<keyword evidence="9 12" id="KW-0342">GTP-binding</keyword>
<dbReference type="GO" id="GO:0004484">
    <property type="term" value="F:mRNA guanylyltransferase activity"/>
    <property type="evidence" value="ECO:0007669"/>
    <property type="project" value="UniProtKB-UniRule"/>
</dbReference>
<evidence type="ECO:0000256" key="4">
    <source>
        <dbReference type="ARBA" id="ARBA00022695"/>
    </source>
</evidence>
<dbReference type="GO" id="GO:0006370">
    <property type="term" value="P:7-methylguanosine mRNA capping"/>
    <property type="evidence" value="ECO:0007669"/>
    <property type="project" value="UniProtKB-UniRule"/>
</dbReference>
<evidence type="ECO:0000259" key="18">
    <source>
        <dbReference type="PROSITE" id="PS50056"/>
    </source>
</evidence>
<keyword evidence="3 12" id="KW-0808">Transferase</keyword>
<dbReference type="EMBL" id="LJIJ01000030">
    <property type="protein sequence ID" value="ODN05113.1"/>
    <property type="molecule type" value="Genomic_DNA"/>
</dbReference>
<dbReference type="FunFam" id="3.30.470.30:FF:000040">
    <property type="entry name" value="mRNA-capping enzyme"/>
    <property type="match status" value="1"/>
</dbReference>
<evidence type="ECO:0000256" key="15">
    <source>
        <dbReference type="PIRSR" id="PIRSR036958-3"/>
    </source>
</evidence>
<keyword evidence="20" id="KW-1185">Reference proteome</keyword>
<evidence type="ECO:0000256" key="2">
    <source>
        <dbReference type="ARBA" id="ARBA00022664"/>
    </source>
</evidence>
<dbReference type="Gene3D" id="3.90.190.10">
    <property type="entry name" value="Protein tyrosine phosphatase superfamily"/>
    <property type="match status" value="1"/>
</dbReference>
<keyword evidence="2 12" id="KW-0507">mRNA processing</keyword>
<comment type="catalytic activity">
    <reaction evidence="12">
        <text>a 5'-end triphospho-ribonucleoside in mRNA + H2O = a 5'-end diphospho-ribonucleoside in mRNA + phosphate + H(+)</text>
        <dbReference type="Rhea" id="RHEA:67004"/>
        <dbReference type="Rhea" id="RHEA-COMP:17164"/>
        <dbReference type="Rhea" id="RHEA-COMP:17165"/>
        <dbReference type="ChEBI" id="CHEBI:15377"/>
        <dbReference type="ChEBI" id="CHEBI:15378"/>
        <dbReference type="ChEBI" id="CHEBI:43474"/>
        <dbReference type="ChEBI" id="CHEBI:167616"/>
        <dbReference type="ChEBI" id="CHEBI:167618"/>
        <dbReference type="EC" id="3.6.1.74"/>
    </reaction>
</comment>
<evidence type="ECO:0000256" key="14">
    <source>
        <dbReference type="PIRSR" id="PIRSR036958-2"/>
    </source>
</evidence>
<keyword evidence="7" id="KW-0904">Protein phosphatase</keyword>
<dbReference type="Pfam" id="PF00782">
    <property type="entry name" value="DSPc"/>
    <property type="match status" value="1"/>
</dbReference>
<evidence type="ECO:0000313" key="20">
    <source>
        <dbReference type="Proteomes" id="UP000094527"/>
    </source>
</evidence>
<keyword evidence="8 12" id="KW-0506">mRNA capping</keyword>
<dbReference type="InterPro" id="IPR017074">
    <property type="entry name" value="mRNA_cap_enz_bifunc"/>
</dbReference>
<dbReference type="GO" id="GO:0004651">
    <property type="term" value="F:polynucleotide 5'-phosphatase activity"/>
    <property type="evidence" value="ECO:0007669"/>
    <property type="project" value="UniProtKB-UniRule"/>
</dbReference>
<dbReference type="Gene3D" id="2.40.50.140">
    <property type="entry name" value="Nucleic acid-binding proteins"/>
    <property type="match status" value="1"/>
</dbReference>
<dbReference type="GO" id="GO:0004721">
    <property type="term" value="F:phosphoprotein phosphatase activity"/>
    <property type="evidence" value="ECO:0007669"/>
    <property type="project" value="UniProtKB-UniRule"/>
</dbReference>
<evidence type="ECO:0000256" key="1">
    <source>
        <dbReference type="ARBA" id="ARBA00004123"/>
    </source>
</evidence>
<comment type="similarity">
    <text evidence="12">In the N-terminal section; belongs to the non-receptor class of the protein-tyrosine phosphatase family.</text>
</comment>
<feature type="domain" description="Tyrosine specific protein phosphatases" evidence="18">
    <location>
        <begin position="116"/>
        <end position="183"/>
    </location>
</feature>
<dbReference type="STRING" id="48709.A0A1D2NIL5"/>
<dbReference type="PANTHER" id="PTHR10367">
    <property type="entry name" value="MRNA-CAPPING ENZYME"/>
    <property type="match status" value="1"/>
</dbReference>
<dbReference type="Proteomes" id="UP000094527">
    <property type="component" value="Unassembled WGS sequence"/>
</dbReference>
<dbReference type="EC" id="3.6.1.74" evidence="12"/>
<dbReference type="GO" id="GO:0005524">
    <property type="term" value="F:ATP binding"/>
    <property type="evidence" value="ECO:0007669"/>
    <property type="project" value="InterPro"/>
</dbReference>
<name>A0A1D2NIL5_ORCCI</name>
<evidence type="ECO:0000313" key="19">
    <source>
        <dbReference type="EMBL" id="ODN05113.1"/>
    </source>
</evidence>
<gene>
    <name evidence="19" type="ORF">Ocin01_01638</name>
</gene>
<feature type="active site" description="N6-GMP-lysine intermediate" evidence="14">
    <location>
        <position position="326"/>
    </location>
</feature>
<dbReference type="InterPro" id="IPR016130">
    <property type="entry name" value="Tyr_Pase_AS"/>
</dbReference>
<dbReference type="OrthoDB" id="200924at2759"/>
<evidence type="ECO:0000259" key="17">
    <source>
        <dbReference type="PROSITE" id="PS50054"/>
    </source>
</evidence>
<dbReference type="Pfam" id="PF03919">
    <property type="entry name" value="mRNA_cap_C"/>
    <property type="match status" value="1"/>
</dbReference>
<dbReference type="PANTHER" id="PTHR10367:SF17">
    <property type="entry name" value="MRNA-CAPPING ENZYME"/>
    <property type="match status" value="1"/>
</dbReference>
<dbReference type="InterPro" id="IPR001339">
    <property type="entry name" value="mRNA_cap_enzyme_adenylation"/>
</dbReference>
<evidence type="ECO:0000256" key="3">
    <source>
        <dbReference type="ARBA" id="ARBA00022679"/>
    </source>
</evidence>
<comment type="caution">
    <text evidence="19">The sequence shown here is derived from an EMBL/GenBank/DDBJ whole genome shotgun (WGS) entry which is preliminary data.</text>
</comment>
<dbReference type="InterPro" id="IPR051029">
    <property type="entry name" value="mRNA_Capping_Enz/RNA_Phosphat"/>
</dbReference>
<feature type="binding site" evidence="15">
    <location>
        <begin position="560"/>
        <end position="565"/>
    </location>
    <ligand>
        <name>GTP</name>
        <dbReference type="ChEBI" id="CHEBI:37565"/>
    </ligand>
</feature>
<dbReference type="Pfam" id="PF01331">
    <property type="entry name" value="mRNA_cap_enzyme"/>
    <property type="match status" value="1"/>
</dbReference>
<dbReference type="AlphaFoldDB" id="A0A1D2NIL5"/>
<comment type="function">
    <text evidence="12">Bifunctional mRNA-capping enzyme exhibiting RNA 5'-triphosphate monophosphatase activity in the N-terminal part and mRNA guanylyltransferase activity in the C-terminal part. Catalyzes the first two steps of cap formation: by removing the gamma-phosphate from the 5'-triphosphate end of nascent mRNA to yield a diphosphate end, and by transferring the GMP moiety of GTP to the 5'-diphosphate terminus of RNA via a covalent enzyme-GMP reaction intermediate.</text>
</comment>
<dbReference type="PROSITE" id="PS00383">
    <property type="entry name" value="TYR_PHOSPHATASE_1"/>
    <property type="match status" value="1"/>
</dbReference>